<evidence type="ECO:0000313" key="2">
    <source>
        <dbReference type="Proteomes" id="UP000186955"/>
    </source>
</evidence>
<dbReference type="Pfam" id="PF12520">
    <property type="entry name" value="DUF3723"/>
    <property type="match status" value="1"/>
</dbReference>
<dbReference type="STRING" id="1316194.A0A1Q5UA46"/>
<reference evidence="1 2" key="1">
    <citation type="submission" date="2016-10" db="EMBL/GenBank/DDBJ databases">
        <title>Genome sequence of the ascomycete fungus Penicillium subrubescens.</title>
        <authorList>
            <person name="De Vries R.P."/>
            <person name="Peng M."/>
            <person name="Dilokpimol A."/>
            <person name="Hilden K."/>
            <person name="Makela M.R."/>
            <person name="Grigoriev I."/>
            <person name="Riley R."/>
            <person name="Granchi Z."/>
        </authorList>
    </citation>
    <scope>NUCLEOTIDE SEQUENCE [LARGE SCALE GENOMIC DNA]</scope>
    <source>
        <strain evidence="1 2">CBS 132785</strain>
    </source>
</reference>
<accession>A0A1Q5UA46</accession>
<keyword evidence="2" id="KW-1185">Reference proteome</keyword>
<organism evidence="1 2">
    <name type="scientific">Penicillium subrubescens</name>
    <dbReference type="NCBI Taxonomy" id="1316194"/>
    <lineage>
        <taxon>Eukaryota</taxon>
        <taxon>Fungi</taxon>
        <taxon>Dikarya</taxon>
        <taxon>Ascomycota</taxon>
        <taxon>Pezizomycotina</taxon>
        <taxon>Eurotiomycetes</taxon>
        <taxon>Eurotiomycetidae</taxon>
        <taxon>Eurotiales</taxon>
        <taxon>Aspergillaceae</taxon>
        <taxon>Penicillium</taxon>
    </lineage>
</organism>
<comment type="caution">
    <text evidence="1">The sequence shown here is derived from an EMBL/GenBank/DDBJ whole genome shotgun (WGS) entry which is preliminary data.</text>
</comment>
<gene>
    <name evidence="1" type="ORF">PENSUB_5304</name>
</gene>
<protein>
    <submittedName>
        <fullName evidence="1">Uncharacterized protein</fullName>
    </submittedName>
</protein>
<dbReference type="Proteomes" id="UP000186955">
    <property type="component" value="Unassembled WGS sequence"/>
</dbReference>
<dbReference type="AlphaFoldDB" id="A0A1Q5UA46"/>
<dbReference type="EMBL" id="MNBE01000540">
    <property type="protein sequence ID" value="OKP09348.1"/>
    <property type="molecule type" value="Genomic_DNA"/>
</dbReference>
<proteinExistence type="predicted"/>
<name>A0A1Q5UA46_9EURO</name>
<dbReference type="InterPro" id="IPR022198">
    <property type="entry name" value="DUF3723"/>
</dbReference>
<sequence>MDNGENTRRLKQGMKIQGCRRLMQNNHVPVIVPQADWNTRVRPRSRDDINFWLDVDPDYQLRAQDHESLVRAALSNLSIQDQWWMADVYVVDEDDDHDSNPDTVKRFFRSLNERFSNDRRPPDGLIYERIRYYEGYLDGPMDEWAAKDWWAMLETAPGSKKGKYLRAFLKHPQFPQRLDSLLVIPGLWGGMRIGLLHKLLAMHCDETFLNIVGNRPDRLALIDGATVKLLQSRAPRISPRDREYLETKRKSAELFSNASPSLREELWQQLQQIDYPIPTLETFFKDRSYLEVGQSVMKQLYSPDPQRPLTVDQRVCELFDTDLPVTSTVSQQMLGHDLLEFWRFSFQYGFEMTDHQRRKALNQASVESTPSLVLEQSAVPDKMRIWGHFCQIIQSRGFRPPNRFVAAPRAQLPDPDACDFPDIGLEEDVEVEKRSGKPFSNTIDVDRHALSAESLRRSWTAPQVTAGFLRRSVFKAFFSYLIRDGQDFSQALAADITLINSDEYTRDFEYQNADVSIRDAEIMSRIQSTSEPGSSVETVRPQFNTTAEVHQGVVASLNHDPSYFSMRVTIGNHEPRTLYLPNSAEFIRSFQEGLLQHFFNVKEPDGRFIPQEDCYTYYLLHPKETLHAQYYMLEPTISPESNDRNNWTDPIRHRDEERLMKRAEDWMKEVVHYCHQNVGFGIAI</sequence>
<evidence type="ECO:0000313" key="1">
    <source>
        <dbReference type="EMBL" id="OKP09348.1"/>
    </source>
</evidence>